<accession>A0A553PF80</accession>
<evidence type="ECO:0000259" key="10">
    <source>
        <dbReference type="PROSITE" id="PS50262"/>
    </source>
</evidence>
<dbReference type="PROSITE" id="PS00237">
    <property type="entry name" value="G_PROTEIN_RECEP_F1_1"/>
    <property type="match status" value="1"/>
</dbReference>
<dbReference type="GO" id="GO:0005886">
    <property type="term" value="C:plasma membrane"/>
    <property type="evidence" value="ECO:0007669"/>
    <property type="project" value="UniProtKB-SubCell"/>
</dbReference>
<organism evidence="11 12">
    <name type="scientific">Tigriopus californicus</name>
    <name type="common">Marine copepod</name>
    <dbReference type="NCBI Taxonomy" id="6832"/>
    <lineage>
        <taxon>Eukaryota</taxon>
        <taxon>Metazoa</taxon>
        <taxon>Ecdysozoa</taxon>
        <taxon>Arthropoda</taxon>
        <taxon>Crustacea</taxon>
        <taxon>Multicrustacea</taxon>
        <taxon>Hexanauplia</taxon>
        <taxon>Copepoda</taxon>
        <taxon>Harpacticoida</taxon>
        <taxon>Harpacticidae</taxon>
        <taxon>Tigriopus</taxon>
    </lineage>
</organism>
<dbReference type="GO" id="GO:0004930">
    <property type="term" value="F:G protein-coupled receptor activity"/>
    <property type="evidence" value="ECO:0007669"/>
    <property type="project" value="UniProtKB-KW"/>
</dbReference>
<evidence type="ECO:0000256" key="7">
    <source>
        <dbReference type="ARBA" id="ARBA00023170"/>
    </source>
</evidence>
<keyword evidence="8" id="KW-0297">G-protein coupled receptor</keyword>
<dbReference type="InterPro" id="IPR000276">
    <property type="entry name" value="GPCR_Rhodpsn"/>
</dbReference>
<comment type="subcellular location">
    <subcellularLocation>
        <location evidence="1">Cell membrane</location>
        <topology evidence="1">Multi-pass membrane protein</topology>
    </subcellularLocation>
</comment>
<sequence>MSISVQTQLDGNEMEDPTLSSFASILEDPDFNGQDEVLLMEPQAFQIDMSGERNYSDLPSDMHFNSAHVISISAYSALFLVSSVANLTVLYILIRRYRKIKSRVNLLLINLAIADLLVTFLMMPLEIGWAATVMWTAGDVLCRVFSFFRIFGLFLSSNVLICISIDRFYAIVCPLASGKASQKMTVLLTSAWVVSILEASPQIYIFHVEAHPQFTWYTQCVTYNSFPSAAWETAYTIFGMVMMYLVPLLVIIITYTFILLTIYQKSHAATSSDGNGLRRSGGVLNRARARTLKMTVVIVFLIDKDSFMKMDQRVHNSLFIFACTNSVMDPIVYGFFNLRKSRSPNQRIPNHHTELTPMAGHLHGPNPHSESLLRKHGCNV</sequence>
<dbReference type="SUPFAM" id="SSF81321">
    <property type="entry name" value="Family A G protein-coupled receptor-like"/>
    <property type="match status" value="1"/>
</dbReference>
<keyword evidence="12" id="KW-1185">Reference proteome</keyword>
<gene>
    <name evidence="11" type="ORF">TCAL_08353</name>
</gene>
<dbReference type="PROSITE" id="PS50262">
    <property type="entry name" value="G_PROTEIN_RECEP_F1_2"/>
    <property type="match status" value="1"/>
</dbReference>
<dbReference type="InterPro" id="IPR017452">
    <property type="entry name" value="GPCR_Rhodpsn_7TM"/>
</dbReference>
<dbReference type="SMART" id="SM01381">
    <property type="entry name" value="7TM_GPCR_Srsx"/>
    <property type="match status" value="1"/>
</dbReference>
<dbReference type="PANTHER" id="PTHR24241">
    <property type="entry name" value="NEUROPEPTIDE RECEPTOR-RELATED G-PROTEIN COUPLED RECEPTOR"/>
    <property type="match status" value="1"/>
</dbReference>
<dbReference type="AlphaFoldDB" id="A0A553PF80"/>
<reference evidence="11 12" key="1">
    <citation type="journal article" date="2018" name="Nat. Ecol. Evol.">
        <title>Genomic signatures of mitonuclear coevolution across populations of Tigriopus californicus.</title>
        <authorList>
            <person name="Barreto F.S."/>
            <person name="Watson E.T."/>
            <person name="Lima T.G."/>
            <person name="Willett C.S."/>
            <person name="Edmands S."/>
            <person name="Li W."/>
            <person name="Burton R.S."/>
        </authorList>
    </citation>
    <scope>NUCLEOTIDE SEQUENCE [LARGE SCALE GENOMIC DNA]</scope>
    <source>
        <strain evidence="11 12">San Diego</strain>
    </source>
</reference>
<evidence type="ECO:0000313" key="11">
    <source>
        <dbReference type="EMBL" id="TRY76342.1"/>
    </source>
</evidence>
<dbReference type="PRINTS" id="PR00237">
    <property type="entry name" value="GPCRRHODOPSN"/>
</dbReference>
<dbReference type="Proteomes" id="UP000318571">
    <property type="component" value="Chromosome 5"/>
</dbReference>
<dbReference type="GO" id="GO:0097003">
    <property type="term" value="F:adipokinetic hormone receptor activity"/>
    <property type="evidence" value="ECO:0007669"/>
    <property type="project" value="TreeGrafter"/>
</dbReference>
<evidence type="ECO:0000256" key="1">
    <source>
        <dbReference type="ARBA" id="ARBA00004651"/>
    </source>
</evidence>
<feature type="domain" description="G-protein coupled receptors family 1 profile" evidence="10">
    <location>
        <begin position="85"/>
        <end position="302"/>
    </location>
</feature>
<comment type="similarity">
    <text evidence="2 8">Belongs to the G-protein coupled receptor 1 family.</text>
</comment>
<dbReference type="PANTHER" id="PTHR24241:SF59">
    <property type="entry name" value="ADIPOKINETIC HORMONE RECEPTOR, ISOFORM C"/>
    <property type="match status" value="1"/>
</dbReference>
<comment type="caution">
    <text evidence="11">The sequence shown here is derived from an EMBL/GenBank/DDBJ whole genome shotgun (WGS) entry which is preliminary data.</text>
</comment>
<keyword evidence="3" id="KW-1003">Cell membrane</keyword>
<evidence type="ECO:0000313" key="12">
    <source>
        <dbReference type="Proteomes" id="UP000318571"/>
    </source>
</evidence>
<dbReference type="STRING" id="6832.A0A553PF80"/>
<dbReference type="OMA" id="LHQDPHE"/>
<evidence type="ECO:0000256" key="2">
    <source>
        <dbReference type="ARBA" id="ARBA00010663"/>
    </source>
</evidence>
<feature type="transmembrane region" description="Helical" evidence="9">
    <location>
        <begin position="72"/>
        <end position="94"/>
    </location>
</feature>
<dbReference type="GO" id="GO:0032870">
    <property type="term" value="P:cellular response to hormone stimulus"/>
    <property type="evidence" value="ECO:0007669"/>
    <property type="project" value="TreeGrafter"/>
</dbReference>
<evidence type="ECO:0000256" key="3">
    <source>
        <dbReference type="ARBA" id="ARBA00022475"/>
    </source>
</evidence>
<keyword evidence="6 9" id="KW-0472">Membrane</keyword>
<feature type="transmembrane region" description="Helical" evidence="9">
    <location>
        <begin position="186"/>
        <end position="206"/>
    </location>
</feature>
<feature type="transmembrane region" description="Helical" evidence="9">
    <location>
        <begin position="106"/>
        <end position="125"/>
    </location>
</feature>
<feature type="transmembrane region" description="Helical" evidence="9">
    <location>
        <begin position="145"/>
        <end position="165"/>
    </location>
</feature>
<evidence type="ECO:0000256" key="6">
    <source>
        <dbReference type="ARBA" id="ARBA00023136"/>
    </source>
</evidence>
<dbReference type="GO" id="GO:0042277">
    <property type="term" value="F:peptide binding"/>
    <property type="evidence" value="ECO:0007669"/>
    <property type="project" value="TreeGrafter"/>
</dbReference>
<feature type="transmembrane region" description="Helical" evidence="9">
    <location>
        <begin position="314"/>
        <end position="336"/>
    </location>
</feature>
<keyword evidence="4 8" id="KW-0812">Transmembrane</keyword>
<evidence type="ECO:0000256" key="8">
    <source>
        <dbReference type="RuleBase" id="RU000688"/>
    </source>
</evidence>
<keyword evidence="8" id="KW-0807">Transducer</keyword>
<evidence type="ECO:0000256" key="5">
    <source>
        <dbReference type="ARBA" id="ARBA00022989"/>
    </source>
</evidence>
<feature type="transmembrane region" description="Helical" evidence="9">
    <location>
        <begin position="234"/>
        <end position="262"/>
    </location>
</feature>
<keyword evidence="5 9" id="KW-1133">Transmembrane helix</keyword>
<keyword evidence="7 8" id="KW-0675">Receptor</keyword>
<evidence type="ECO:0000256" key="9">
    <source>
        <dbReference type="SAM" id="Phobius"/>
    </source>
</evidence>
<dbReference type="Pfam" id="PF00001">
    <property type="entry name" value="7tm_1"/>
    <property type="match status" value="1"/>
</dbReference>
<protein>
    <recommendedName>
        <fullName evidence="10">G-protein coupled receptors family 1 profile domain-containing protein</fullName>
    </recommendedName>
</protein>
<evidence type="ECO:0000256" key="4">
    <source>
        <dbReference type="ARBA" id="ARBA00022692"/>
    </source>
</evidence>
<dbReference type="EMBL" id="VCGU01000004">
    <property type="protein sequence ID" value="TRY76342.1"/>
    <property type="molecule type" value="Genomic_DNA"/>
</dbReference>
<dbReference type="Gene3D" id="1.20.1070.10">
    <property type="entry name" value="Rhodopsin 7-helix transmembrane proteins"/>
    <property type="match status" value="1"/>
</dbReference>
<name>A0A553PF80_TIGCA</name>
<proteinExistence type="inferred from homology"/>